<name>A0ACB5U1J0_AMBMO</name>
<proteinExistence type="predicted"/>
<evidence type="ECO:0000313" key="1">
    <source>
        <dbReference type="EMBL" id="GME99195.1"/>
    </source>
</evidence>
<dbReference type="Proteomes" id="UP001165064">
    <property type="component" value="Unassembled WGS sequence"/>
</dbReference>
<evidence type="ECO:0000313" key="2">
    <source>
        <dbReference type="Proteomes" id="UP001165064"/>
    </source>
</evidence>
<dbReference type="EMBL" id="BSXS01010891">
    <property type="protein sequence ID" value="GME99195.1"/>
    <property type="molecule type" value="Genomic_DNA"/>
</dbReference>
<gene>
    <name evidence="1" type="ORF">Amon02_001064800</name>
</gene>
<sequence>MTDQQNTQIPNRSPNSSTNSAHIDHNSQKHQLTANSTSSSHSRTNINDVATDTASFEGPPNINQNTFKPPHNPIKLNTTESKDNKNSNKACVPTVVNQGKSSNLQSSHHGTVISPPMSILLLDTPSISIGNWQIFCQRKPISSMSEIKSTESCLKFPVPEMIFGHNLIKVVCEDKFHIEFNAIDALRRVQSKSENLVQVSYPIDWLNSRVEKHDDDKVTLEMSRPFDWTYSTDYKGTLIKGDFIRDDSKTIPLDKLTRQDPILFSDDMILYEDDLGNHGISILNVKLRAMRSCMLFGY</sequence>
<protein>
    <submittedName>
        <fullName evidence="1">Unnamed protein product</fullName>
    </submittedName>
</protein>
<comment type="caution">
    <text evidence="1">The sequence shown here is derived from an EMBL/GenBank/DDBJ whole genome shotgun (WGS) entry which is preliminary data.</text>
</comment>
<accession>A0ACB5U1J0</accession>
<reference evidence="1" key="1">
    <citation type="submission" date="2023-04" db="EMBL/GenBank/DDBJ databases">
        <title>Ambrosiozyma monospora NBRC 10751.</title>
        <authorList>
            <person name="Ichikawa N."/>
            <person name="Sato H."/>
            <person name="Tonouchi N."/>
        </authorList>
    </citation>
    <scope>NUCLEOTIDE SEQUENCE</scope>
    <source>
        <strain evidence="1">NBRC 10751</strain>
    </source>
</reference>
<keyword evidence="2" id="KW-1185">Reference proteome</keyword>
<organism evidence="1 2">
    <name type="scientific">Ambrosiozyma monospora</name>
    <name type="common">Yeast</name>
    <name type="synonym">Endomycopsis monosporus</name>
    <dbReference type="NCBI Taxonomy" id="43982"/>
    <lineage>
        <taxon>Eukaryota</taxon>
        <taxon>Fungi</taxon>
        <taxon>Dikarya</taxon>
        <taxon>Ascomycota</taxon>
        <taxon>Saccharomycotina</taxon>
        <taxon>Pichiomycetes</taxon>
        <taxon>Pichiales</taxon>
        <taxon>Pichiaceae</taxon>
        <taxon>Ambrosiozyma</taxon>
    </lineage>
</organism>